<keyword evidence="2" id="KW-1185">Reference proteome</keyword>
<evidence type="ECO:0000313" key="1">
    <source>
        <dbReference type="EMBL" id="MDQ0675107.1"/>
    </source>
</evidence>
<gene>
    <name evidence="1" type="ORF">QFZ36_002668</name>
</gene>
<protein>
    <submittedName>
        <fullName evidence="1">DNA-binding Lrp family transcriptional regulator</fullName>
    </submittedName>
</protein>
<accession>A0ABU0PNI2</accession>
<reference evidence="1 2" key="1">
    <citation type="submission" date="2023-07" db="EMBL/GenBank/DDBJ databases">
        <title>Comparative genomics of wheat-associated soil bacteria to identify genetic determinants of phenazine resistance.</title>
        <authorList>
            <person name="Mouncey N."/>
        </authorList>
    </citation>
    <scope>NUCLEOTIDE SEQUENCE [LARGE SCALE GENOMIC DNA]</scope>
    <source>
        <strain evidence="1 2">W1I3</strain>
    </source>
</reference>
<dbReference type="Proteomes" id="UP001236806">
    <property type="component" value="Unassembled WGS sequence"/>
</dbReference>
<sequence length="69" mass="7280">MRSIAARLGISRNTVAKAVSAEGPPTYVRAPRDSGIRAVEPAIRALLLENPRMPATVLAERVGWSGSPA</sequence>
<comment type="caution">
    <text evidence="1">The sequence shown here is derived from an EMBL/GenBank/DDBJ whole genome shotgun (WGS) entry which is preliminary data.</text>
</comment>
<proteinExistence type="predicted"/>
<dbReference type="GO" id="GO:0003677">
    <property type="term" value="F:DNA binding"/>
    <property type="evidence" value="ECO:0007669"/>
    <property type="project" value="UniProtKB-KW"/>
</dbReference>
<name>A0ABU0PNI2_9MICC</name>
<evidence type="ECO:0000313" key="2">
    <source>
        <dbReference type="Proteomes" id="UP001236806"/>
    </source>
</evidence>
<keyword evidence="1" id="KW-0238">DNA-binding</keyword>
<dbReference type="EMBL" id="JAUSXB010000001">
    <property type="protein sequence ID" value="MDQ0675107.1"/>
    <property type="molecule type" value="Genomic_DNA"/>
</dbReference>
<organism evidence="1 2">
    <name type="scientific">Pseudarthrobacter siccitolerans</name>
    <dbReference type="NCBI Taxonomy" id="861266"/>
    <lineage>
        <taxon>Bacteria</taxon>
        <taxon>Bacillati</taxon>
        <taxon>Actinomycetota</taxon>
        <taxon>Actinomycetes</taxon>
        <taxon>Micrococcales</taxon>
        <taxon>Micrococcaceae</taxon>
        <taxon>Pseudarthrobacter</taxon>
    </lineage>
</organism>